<evidence type="ECO:0000256" key="3">
    <source>
        <dbReference type="SAM" id="Phobius"/>
    </source>
</evidence>
<dbReference type="PATRIC" id="fig|1703.6.peg.1084"/>
<dbReference type="Proteomes" id="UP000031488">
    <property type="component" value="Unassembled WGS sequence"/>
</dbReference>
<keyword evidence="3" id="KW-0472">Membrane</keyword>
<dbReference type="InterPro" id="IPR019533">
    <property type="entry name" value="Peptidase_S26"/>
</dbReference>
<feature type="transmembrane region" description="Helical" evidence="3">
    <location>
        <begin position="433"/>
        <end position="453"/>
    </location>
</feature>
<evidence type="ECO:0000256" key="1">
    <source>
        <dbReference type="NCBIfam" id="TIGR02228"/>
    </source>
</evidence>
<dbReference type="GO" id="GO:0016020">
    <property type="term" value="C:membrane"/>
    <property type="evidence" value="ECO:0007669"/>
    <property type="project" value="UniProtKB-UniRule"/>
</dbReference>
<comment type="caution">
    <text evidence="4">The sequence shown here is derived from an EMBL/GenBank/DDBJ whole genome shotgun (WGS) entry which is preliminary data.</text>
</comment>
<dbReference type="GO" id="GO:0004252">
    <property type="term" value="F:serine-type endopeptidase activity"/>
    <property type="evidence" value="ECO:0007669"/>
    <property type="project" value="UniProtKB-UniRule"/>
</dbReference>
<keyword evidence="3" id="KW-1133">Transmembrane helix</keyword>
<dbReference type="GO" id="GO:0006465">
    <property type="term" value="P:signal peptide processing"/>
    <property type="evidence" value="ECO:0007669"/>
    <property type="project" value="UniProtKB-UniRule"/>
</dbReference>
<dbReference type="NCBIfam" id="TIGR02228">
    <property type="entry name" value="sigpep_I_arch"/>
    <property type="match status" value="1"/>
</dbReference>
<dbReference type="EMBL" id="JTJZ01000016">
    <property type="protein sequence ID" value="KHS53253.1"/>
    <property type="molecule type" value="Genomic_DNA"/>
</dbReference>
<evidence type="ECO:0000313" key="5">
    <source>
        <dbReference type="Proteomes" id="UP000031488"/>
    </source>
</evidence>
<organism evidence="4 5">
    <name type="scientific">Brevibacterium linens</name>
    <dbReference type="NCBI Taxonomy" id="1703"/>
    <lineage>
        <taxon>Bacteria</taxon>
        <taxon>Bacillati</taxon>
        <taxon>Actinomycetota</taxon>
        <taxon>Actinomycetes</taxon>
        <taxon>Micrococcales</taxon>
        <taxon>Brevibacteriaceae</taxon>
        <taxon>Brevibacterium</taxon>
    </lineage>
</organism>
<keyword evidence="5" id="KW-1185">Reference proteome</keyword>
<dbReference type="GO" id="GO:0009003">
    <property type="term" value="F:signal peptidase activity"/>
    <property type="evidence" value="ECO:0007669"/>
    <property type="project" value="UniProtKB-EC"/>
</dbReference>
<dbReference type="InterPro" id="IPR001733">
    <property type="entry name" value="Peptidase_S26B"/>
</dbReference>
<proteinExistence type="predicted"/>
<name>A0A0B9ACH3_BRELN</name>
<reference evidence="4 5" key="1">
    <citation type="submission" date="2014-11" db="EMBL/GenBank/DDBJ databases">
        <title>Draft Genome Sequence of Brevibacterium linens AE038-8.</title>
        <authorList>
            <person name="Maizel D."/>
            <person name="Utturkar S.M."/>
            <person name="Brown S.D."/>
            <person name="Ferrero M."/>
            <person name="Rosen B.P."/>
        </authorList>
    </citation>
    <scope>NUCLEOTIDE SEQUENCE [LARGE SCALE GENOMIC DNA]</scope>
    <source>
        <strain evidence="4 5">AE038-8</strain>
    </source>
</reference>
<dbReference type="CDD" id="cd06530">
    <property type="entry name" value="S26_SPase_I"/>
    <property type="match status" value="1"/>
</dbReference>
<sequence length="461" mass="47727">MDVLGRVHRAGELTVARTMTRKRNVSTWLGGAVLNILAVLGVVCIVLVVLGFVFNISIIMFKTGSMSPTIPAGSASLVREIPAADMEVGDIVTVDRGDKVLPVTHRVTDIKNIDESTGAVTFEMKGDANAEKDPDPYTAETVRAVMFSVPGVAPILQQWRNPFLLGGITIAASLLVVWAFWPRRDEADDDKLAEAARPHARSPRHAIALPVVLAVAIGGQVAPGSSFAEDALSAGADRAVAAAADTTGDILRMRDFGDIEKMRNLSPGGSATWTVDVWAAAPEPGNVAVSIGSGAGAEALADSLTIDVRECSMTETESTCPNGSERLIRGMLLSELGPAVDGGLQVMEMDSDDSRRVEVTATLAADTDLQAVAGATAGVRVLAEGLGDKVSTGPGDPGDPGAPGDVASDSDGAADSAADGGGSGELPWTGIDGWQWLLLIAFLLVVTGSAVVARTRKSRVS</sequence>
<feature type="compositionally biased region" description="Low complexity" evidence="2">
    <location>
        <begin position="402"/>
        <end position="418"/>
    </location>
</feature>
<accession>A0A0B9ACH3</accession>
<feature type="region of interest" description="Disordered" evidence="2">
    <location>
        <begin position="387"/>
        <end position="421"/>
    </location>
</feature>
<dbReference type="EC" id="3.4.21.89" evidence="1"/>
<keyword evidence="3" id="KW-0812">Transmembrane</keyword>
<evidence type="ECO:0000313" key="4">
    <source>
        <dbReference type="EMBL" id="KHS53253.1"/>
    </source>
</evidence>
<feature type="transmembrane region" description="Helical" evidence="3">
    <location>
        <begin position="163"/>
        <end position="181"/>
    </location>
</feature>
<dbReference type="AlphaFoldDB" id="A0A0B9ACH3"/>
<feature type="transmembrane region" description="Helical" evidence="3">
    <location>
        <begin position="28"/>
        <end position="61"/>
    </location>
</feature>
<evidence type="ECO:0000256" key="2">
    <source>
        <dbReference type="SAM" id="MobiDB-lite"/>
    </source>
</evidence>
<gene>
    <name evidence="4" type="ORF">AE0388_1196</name>
</gene>
<protein>
    <recommendedName>
        <fullName evidence="1">Signal peptidase I</fullName>
        <ecNumber evidence="1">3.4.21.89</ecNumber>
    </recommendedName>
</protein>